<protein>
    <submittedName>
        <fullName evidence="1">Uncharacterized protein</fullName>
    </submittedName>
</protein>
<dbReference type="EMBL" id="MT144408">
    <property type="protein sequence ID" value="QJA53272.1"/>
    <property type="molecule type" value="Genomic_DNA"/>
</dbReference>
<dbReference type="EMBL" id="MT141253">
    <property type="protein sequence ID" value="QJA57081.1"/>
    <property type="molecule type" value="Genomic_DNA"/>
</dbReference>
<sequence length="55" mass="6835">MDENEDRKINRQYSWHEWDEAMEETGKSLAELFDFKTGTLIDYQKKDNERRFYAR</sequence>
<accession>A0A6H2A0N5</accession>
<evidence type="ECO:0000313" key="2">
    <source>
        <dbReference type="EMBL" id="QJA57081.1"/>
    </source>
</evidence>
<reference evidence="1" key="1">
    <citation type="submission" date="2020-03" db="EMBL/GenBank/DDBJ databases">
        <title>The deep terrestrial virosphere.</title>
        <authorList>
            <person name="Holmfeldt K."/>
            <person name="Nilsson E."/>
            <person name="Simone D."/>
            <person name="Lopez-Fernandez M."/>
            <person name="Wu X."/>
            <person name="de Brujin I."/>
            <person name="Lundin D."/>
            <person name="Andersson A."/>
            <person name="Bertilsson S."/>
            <person name="Dopson M."/>
        </authorList>
    </citation>
    <scope>NUCLEOTIDE SEQUENCE</scope>
    <source>
        <strain evidence="3">MM415A00710</strain>
        <strain evidence="2">MM415B01724</strain>
        <strain evidence="1">TM448A03378</strain>
        <strain evidence="4">TM448B02321</strain>
    </source>
</reference>
<evidence type="ECO:0000313" key="1">
    <source>
        <dbReference type="EMBL" id="QJA53272.1"/>
    </source>
</evidence>
<proteinExistence type="predicted"/>
<dbReference type="EMBL" id="MT142423">
    <property type="protein sequence ID" value="QJA80463.1"/>
    <property type="molecule type" value="Genomic_DNA"/>
</dbReference>
<evidence type="ECO:0000313" key="4">
    <source>
        <dbReference type="EMBL" id="QJI01173.1"/>
    </source>
</evidence>
<organism evidence="1">
    <name type="scientific">viral metagenome</name>
    <dbReference type="NCBI Taxonomy" id="1070528"/>
    <lineage>
        <taxon>unclassified sequences</taxon>
        <taxon>metagenomes</taxon>
        <taxon>organismal metagenomes</taxon>
    </lineage>
</organism>
<name>A0A6H2A0N5_9ZZZZ</name>
<evidence type="ECO:0000313" key="3">
    <source>
        <dbReference type="EMBL" id="QJA80463.1"/>
    </source>
</evidence>
<gene>
    <name evidence="3" type="ORF">MM415A00710_0013</name>
    <name evidence="2" type="ORF">MM415B01724_0015</name>
    <name evidence="1" type="ORF">TM448A03378_0004</name>
    <name evidence="4" type="ORF">TM448B02321_0013</name>
</gene>
<dbReference type="AlphaFoldDB" id="A0A6H2A0N5"/>
<dbReference type="EMBL" id="MT144902">
    <property type="protein sequence ID" value="QJI01173.1"/>
    <property type="molecule type" value="Genomic_DNA"/>
</dbReference>